<dbReference type="SUPFAM" id="SSF88946">
    <property type="entry name" value="Sigma2 domain of RNA polymerase sigma factors"/>
    <property type="match status" value="1"/>
</dbReference>
<comment type="caution">
    <text evidence="1">The sequence shown here is derived from an EMBL/GenBank/DDBJ whole genome shotgun (WGS) entry which is preliminary data.</text>
</comment>
<dbReference type="InterPro" id="IPR013325">
    <property type="entry name" value="RNA_pol_sigma_r2"/>
</dbReference>
<organism evidence="1">
    <name type="scientific">marine sediment metagenome</name>
    <dbReference type="NCBI Taxonomy" id="412755"/>
    <lineage>
        <taxon>unclassified sequences</taxon>
        <taxon>metagenomes</taxon>
        <taxon>ecological metagenomes</taxon>
    </lineage>
</organism>
<dbReference type="Gene3D" id="1.10.1740.10">
    <property type="match status" value="1"/>
</dbReference>
<name>A0A0F9DJK2_9ZZZZ</name>
<reference evidence="1" key="1">
    <citation type="journal article" date="2015" name="Nature">
        <title>Complex archaea that bridge the gap between prokaryotes and eukaryotes.</title>
        <authorList>
            <person name="Spang A."/>
            <person name="Saw J.H."/>
            <person name="Jorgensen S.L."/>
            <person name="Zaremba-Niedzwiedzka K."/>
            <person name="Martijn J."/>
            <person name="Lind A.E."/>
            <person name="van Eijk R."/>
            <person name="Schleper C."/>
            <person name="Guy L."/>
            <person name="Ettema T.J."/>
        </authorList>
    </citation>
    <scope>NUCLEOTIDE SEQUENCE</scope>
</reference>
<dbReference type="GO" id="GO:0006352">
    <property type="term" value="P:DNA-templated transcription initiation"/>
    <property type="evidence" value="ECO:0007669"/>
    <property type="project" value="InterPro"/>
</dbReference>
<dbReference type="EMBL" id="LAZR01031346">
    <property type="protein sequence ID" value="KKL54021.1"/>
    <property type="molecule type" value="Genomic_DNA"/>
</dbReference>
<sequence>MYDKLLINRLGKRYATTRKKDVFAKLIQALMPMIDTQLSKQYSSIKEFWDDLRQEIMLKLWENRKSIKNNSPGELHQYLYSSIRKWLNRSCGRIVNQYDMFDPDITSIEELGESI</sequence>
<dbReference type="AlphaFoldDB" id="A0A0F9DJK2"/>
<proteinExistence type="predicted"/>
<evidence type="ECO:0008006" key="2">
    <source>
        <dbReference type="Google" id="ProtNLM"/>
    </source>
</evidence>
<accession>A0A0F9DJK2</accession>
<evidence type="ECO:0000313" key="1">
    <source>
        <dbReference type="EMBL" id="KKL54021.1"/>
    </source>
</evidence>
<gene>
    <name evidence="1" type="ORF">LCGC14_2269600</name>
</gene>
<dbReference type="GO" id="GO:0003700">
    <property type="term" value="F:DNA-binding transcription factor activity"/>
    <property type="evidence" value="ECO:0007669"/>
    <property type="project" value="InterPro"/>
</dbReference>
<protein>
    <recommendedName>
        <fullName evidence="2">RNA polymerase sigma-70 region 2 domain-containing protein</fullName>
    </recommendedName>
</protein>